<evidence type="ECO:0000259" key="2">
    <source>
        <dbReference type="Pfam" id="PF17648"/>
    </source>
</evidence>
<dbReference type="PANTHER" id="PTHR38695:SF1">
    <property type="entry name" value="AMINO ACID PERMEASE_ SLC12A DOMAIN-CONTAINING PROTEIN"/>
    <property type="match status" value="1"/>
</dbReference>
<evidence type="ECO:0000256" key="1">
    <source>
        <dbReference type="SAM" id="MobiDB-lite"/>
    </source>
</evidence>
<keyword evidence="4" id="KW-1185">Reference proteome</keyword>
<dbReference type="RefSeq" id="WP_042159079.1">
    <property type="nucleotide sequence ID" value="NZ_BBNO01000008.1"/>
</dbReference>
<dbReference type="OrthoDB" id="822427at2"/>
<dbReference type="InterPro" id="IPR048273">
    <property type="entry name" value="Luciferase"/>
</dbReference>
<comment type="caution">
    <text evidence="3">The sequence shown here is derived from an EMBL/GenBank/DDBJ whole genome shotgun (WGS) entry which is preliminary data.</text>
</comment>
<reference evidence="4" key="1">
    <citation type="submission" date="2014-09" db="EMBL/GenBank/DDBJ databases">
        <title>Whole genome shotgun sequence of Streptomyces sp. NBRC 110027.</title>
        <authorList>
            <person name="Komaki H."/>
            <person name="Ichikawa N."/>
            <person name="Katano-Makiyama Y."/>
            <person name="Hosoyama A."/>
            <person name="Hashimoto M."/>
            <person name="Uohara A."/>
            <person name="Kitahashi Y."/>
            <person name="Ohji S."/>
            <person name="Kimura A."/>
            <person name="Yamazoe A."/>
            <person name="Igarashi Y."/>
            <person name="Fujita N."/>
        </authorList>
    </citation>
    <scope>NUCLEOTIDE SEQUENCE [LARGE SCALE GENOMIC DNA]</scope>
    <source>
        <strain evidence="4">NBRC 110027</strain>
    </source>
</reference>
<name>A0A0P4RDI7_9ACTN</name>
<sequence length="162" mass="17314">MTFPALPPREGERPRTGPEVPHLQLSQTSPAEVRQDLLRWMDAALPGTAWGRSKVSAPSSRALFLDGAPPAPGAVLMPPNADEEFTHVHADGSLHLALDPADHAAFLASGWGEKHPLYDLGINVVMLYAPRDRTELEVAKQVITASYAYATGRAPMSDAAAA</sequence>
<protein>
    <recommendedName>
        <fullName evidence="2">Luciferase domain-containing protein</fullName>
    </recommendedName>
</protein>
<dbReference type="InterPro" id="IPR040841">
    <property type="entry name" value="Luciferase_dom"/>
</dbReference>
<accession>A0A0P4RDI7</accession>
<dbReference type="Proteomes" id="UP000048965">
    <property type="component" value="Unassembled WGS sequence"/>
</dbReference>
<proteinExistence type="predicted"/>
<feature type="region of interest" description="Disordered" evidence="1">
    <location>
        <begin position="1"/>
        <end position="29"/>
    </location>
</feature>
<evidence type="ECO:0000313" key="4">
    <source>
        <dbReference type="Proteomes" id="UP000048965"/>
    </source>
</evidence>
<gene>
    <name evidence="3" type="ORF">TPA0598_08_00830</name>
</gene>
<dbReference type="Pfam" id="PF17648">
    <property type="entry name" value="Luciferase"/>
    <property type="match status" value="1"/>
</dbReference>
<reference evidence="3 4" key="2">
    <citation type="journal article" date="2015" name="Stand. Genomic Sci.">
        <title>Draft genome sequence of marine-derived Streptomyces sp. TP-A0598, a producer of anti-MRSA antibiotic lydicamycins.</title>
        <authorList>
            <person name="Komaki H."/>
            <person name="Ichikawa N."/>
            <person name="Hosoyama A."/>
            <person name="Fujita N."/>
            <person name="Igarashi Y."/>
        </authorList>
    </citation>
    <scope>NUCLEOTIDE SEQUENCE [LARGE SCALE GENOMIC DNA]</scope>
    <source>
        <strain evidence="3 4">NBRC 110027</strain>
    </source>
</reference>
<dbReference type="PANTHER" id="PTHR38695">
    <property type="entry name" value="AMINO ACID PERMEASE_ SLC12A DOMAIN-CONTAINING PROTEIN"/>
    <property type="match status" value="1"/>
</dbReference>
<feature type="domain" description="Luciferase" evidence="2">
    <location>
        <begin position="83"/>
        <end position="146"/>
    </location>
</feature>
<dbReference type="EMBL" id="BBNO01000008">
    <property type="protein sequence ID" value="GAO11172.1"/>
    <property type="molecule type" value="Genomic_DNA"/>
</dbReference>
<organism evidence="3 4">
    <name type="scientific">Streptomyces lydicamycinicus</name>
    <dbReference type="NCBI Taxonomy" id="1546107"/>
    <lineage>
        <taxon>Bacteria</taxon>
        <taxon>Bacillati</taxon>
        <taxon>Actinomycetota</taxon>
        <taxon>Actinomycetes</taxon>
        <taxon>Kitasatosporales</taxon>
        <taxon>Streptomycetaceae</taxon>
        <taxon>Streptomyces</taxon>
    </lineage>
</organism>
<dbReference type="AlphaFoldDB" id="A0A0P4RDI7"/>
<evidence type="ECO:0000313" key="3">
    <source>
        <dbReference type="EMBL" id="GAO11172.1"/>
    </source>
</evidence>